<comment type="caution">
    <text evidence="1">The sequence shown here is derived from an EMBL/GenBank/DDBJ whole genome shotgun (WGS) entry which is preliminary data.</text>
</comment>
<proteinExistence type="predicted"/>
<evidence type="ECO:0000313" key="1">
    <source>
        <dbReference type="EMBL" id="MDD1780029.1"/>
    </source>
</evidence>
<evidence type="ECO:0000313" key="2">
    <source>
        <dbReference type="Proteomes" id="UP001149821"/>
    </source>
</evidence>
<gene>
    <name evidence="1" type="ORF">LRP49_02350</name>
</gene>
<sequence>MSERISEQQAQILSDYIADKCMEMDLGPEQILDGLSRVLLGATNDLGVGGFELDIEGFGRCSVELDAEEEA</sequence>
<name>A0ABT5QHA6_9GAMM</name>
<accession>A0ABT5QHA6</accession>
<dbReference type="EMBL" id="JAJUBB010000001">
    <property type="protein sequence ID" value="MDD1780029.1"/>
    <property type="molecule type" value="Genomic_DNA"/>
</dbReference>
<keyword evidence="2" id="KW-1185">Reference proteome</keyword>
<dbReference type="Proteomes" id="UP001149821">
    <property type="component" value="Unassembled WGS sequence"/>
</dbReference>
<reference evidence="1" key="1">
    <citation type="submission" date="2021-12" db="EMBL/GenBank/DDBJ databases">
        <title>Enterovibrio ZSDZ35 sp. nov. and Enterovibrio ZSDZ42 sp. nov., isolated from coastal seawater in Qingdao.</title>
        <authorList>
            <person name="Zhang P."/>
        </authorList>
    </citation>
    <scope>NUCLEOTIDE SEQUENCE</scope>
    <source>
        <strain evidence="1">ZSDZ35</strain>
    </source>
</reference>
<dbReference type="RefSeq" id="WP_274139921.1">
    <property type="nucleotide sequence ID" value="NZ_JAJUBB010000001.1"/>
</dbReference>
<protein>
    <submittedName>
        <fullName evidence="1">Uncharacterized protein</fullName>
    </submittedName>
</protein>
<organism evidence="1 2">
    <name type="scientific">Enterovibrio qingdaonensis</name>
    <dbReference type="NCBI Taxonomy" id="2899818"/>
    <lineage>
        <taxon>Bacteria</taxon>
        <taxon>Pseudomonadati</taxon>
        <taxon>Pseudomonadota</taxon>
        <taxon>Gammaproteobacteria</taxon>
        <taxon>Vibrionales</taxon>
        <taxon>Vibrionaceae</taxon>
        <taxon>Enterovibrio</taxon>
    </lineage>
</organism>